<dbReference type="OrthoDB" id="49398at2759"/>
<feature type="compositionally biased region" description="Basic and acidic residues" evidence="1">
    <location>
        <begin position="427"/>
        <end position="441"/>
    </location>
</feature>
<feature type="compositionally biased region" description="Basic and acidic residues" evidence="1">
    <location>
        <begin position="300"/>
        <end position="314"/>
    </location>
</feature>
<evidence type="ECO:0000256" key="1">
    <source>
        <dbReference type="SAM" id="MobiDB-lite"/>
    </source>
</evidence>
<feature type="compositionally biased region" description="Basic and acidic residues" evidence="1">
    <location>
        <begin position="150"/>
        <end position="179"/>
    </location>
</feature>
<feature type="compositionally biased region" description="Polar residues" evidence="1">
    <location>
        <begin position="23"/>
        <end position="35"/>
    </location>
</feature>
<dbReference type="AlphaFoldDB" id="A0A1Z5KG87"/>
<keyword evidence="3" id="KW-1185">Reference proteome</keyword>
<organism evidence="2 3">
    <name type="scientific">Fistulifera solaris</name>
    <name type="common">Oleaginous diatom</name>
    <dbReference type="NCBI Taxonomy" id="1519565"/>
    <lineage>
        <taxon>Eukaryota</taxon>
        <taxon>Sar</taxon>
        <taxon>Stramenopiles</taxon>
        <taxon>Ochrophyta</taxon>
        <taxon>Bacillariophyta</taxon>
        <taxon>Bacillariophyceae</taxon>
        <taxon>Bacillariophycidae</taxon>
        <taxon>Naviculales</taxon>
        <taxon>Naviculaceae</taxon>
        <taxon>Fistulifera</taxon>
    </lineage>
</organism>
<evidence type="ECO:0000313" key="2">
    <source>
        <dbReference type="EMBL" id="GAX25216.1"/>
    </source>
</evidence>
<feature type="region of interest" description="Disordered" evidence="1">
    <location>
        <begin position="395"/>
        <end position="464"/>
    </location>
</feature>
<feature type="region of interest" description="Disordered" evidence="1">
    <location>
        <begin position="150"/>
        <end position="349"/>
    </location>
</feature>
<comment type="caution">
    <text evidence="2">The sequence shown here is derived from an EMBL/GenBank/DDBJ whole genome shotgun (WGS) entry which is preliminary data.</text>
</comment>
<sequence>MLRLWNRSPNTASGKKGHEGAKLNNSKPQETATNHGNEKENGVATHLESPQRSCKSQNNAQLRDIDLLLEPCMESAPSIAHESIRESQNPLCATKTTVAPQTTEDPHEWAYEIWREMGLMGSRKKVIPQTTLLVESHLISDIIGGIEDRVHQQQQEKQEELRKQQELQHKKKENERREQNMAALITPKSSTFPSTFNERARRRMSLPSQLTQKKQEGRKSFANILQHWREKSDDKPNAHFLSPGKLSPLRSSRSTSKDEPLAPVGGGFPRGRVHDTTVVRTTESKIKPDDDSACVSQASRIREQYFQSRRDTRASSRGRTRTQAPEAGQDGLGRNIRRTRSASRSRGDFRTAVQQVLESVDAVHPLPRSKSPLFANTPTHRDHFEYQRENSINNSHAEVDFVPSPLDHRGKLRNGAKYQRSKSAPRSIDRNTLHNMSDADRQSSGLVFSSPERDVKPSQGSKRHTTDFMNLTKVTKTFNTDDNCSIPSHVEIDDDEHYSVADSKLTDIRTECESLGPSPIKTPADSPWTRYIHSKVHTTQSAIGSASRDGRPWHRDIVINRVGSIGDSRFPADGECFCSSGLFAGKDDLIDFFLPLMGTGCTCGKYSTGLRNPEEPTSLENILRPWQVDFLAGFGIYRGDEMVKAHHRSGNALTTALRQYQKKKGSSSFRTKSCVMALEIWAKTCKAFVRSIRKQLTEGTVELKLPNTLYILSSFLEKLPVHRNDLNMSSSSSIASGAWSVTHSRTPLANSPYETIGMKYVTRAESSDVSEV</sequence>
<feature type="compositionally biased region" description="Basic and acidic residues" evidence="1">
    <location>
        <begin position="272"/>
        <end position="290"/>
    </location>
</feature>
<feature type="compositionally biased region" description="Basic and acidic residues" evidence="1">
    <location>
        <begin position="227"/>
        <end position="237"/>
    </location>
</feature>
<feature type="compositionally biased region" description="Polar residues" evidence="1">
    <location>
        <begin position="187"/>
        <end position="197"/>
    </location>
</feature>
<proteinExistence type="predicted"/>
<dbReference type="Proteomes" id="UP000198406">
    <property type="component" value="Unassembled WGS sequence"/>
</dbReference>
<evidence type="ECO:0000313" key="3">
    <source>
        <dbReference type="Proteomes" id="UP000198406"/>
    </source>
</evidence>
<protein>
    <submittedName>
        <fullName evidence="2">Uncharacterized protein</fullName>
    </submittedName>
</protein>
<feature type="compositionally biased region" description="Polar residues" evidence="1">
    <location>
        <begin position="48"/>
        <end position="58"/>
    </location>
</feature>
<dbReference type="EMBL" id="BDSP01000223">
    <property type="protein sequence ID" value="GAX25216.1"/>
    <property type="molecule type" value="Genomic_DNA"/>
</dbReference>
<feature type="region of interest" description="Disordered" evidence="1">
    <location>
        <begin position="1"/>
        <end position="58"/>
    </location>
</feature>
<dbReference type="InParanoid" id="A0A1Z5KG87"/>
<name>A0A1Z5KG87_FISSO</name>
<accession>A0A1Z5KG87</accession>
<reference evidence="2 3" key="1">
    <citation type="journal article" date="2015" name="Plant Cell">
        <title>Oil accumulation by the oleaginous diatom Fistulifera solaris as revealed by the genome and transcriptome.</title>
        <authorList>
            <person name="Tanaka T."/>
            <person name="Maeda Y."/>
            <person name="Veluchamy A."/>
            <person name="Tanaka M."/>
            <person name="Abida H."/>
            <person name="Marechal E."/>
            <person name="Bowler C."/>
            <person name="Muto M."/>
            <person name="Sunaga Y."/>
            <person name="Tanaka M."/>
            <person name="Yoshino T."/>
            <person name="Taniguchi T."/>
            <person name="Fukuda Y."/>
            <person name="Nemoto M."/>
            <person name="Matsumoto M."/>
            <person name="Wong P.S."/>
            <person name="Aburatani S."/>
            <person name="Fujibuchi W."/>
        </authorList>
    </citation>
    <scope>NUCLEOTIDE SEQUENCE [LARGE SCALE GENOMIC DNA]</scope>
    <source>
        <strain evidence="2 3">JPCC DA0580</strain>
    </source>
</reference>
<gene>
    <name evidence="2" type="ORF">FisN_5Lh299</name>
</gene>